<keyword evidence="4" id="KW-1185">Reference proteome</keyword>
<feature type="compositionally biased region" description="Basic and acidic residues" evidence="1">
    <location>
        <begin position="102"/>
        <end position="116"/>
    </location>
</feature>
<keyword evidence="2" id="KW-0812">Transmembrane</keyword>
<keyword evidence="2" id="KW-0472">Membrane</keyword>
<accession>A0A8H4UID5</accession>
<proteinExistence type="predicted"/>
<reference evidence="3" key="2">
    <citation type="submission" date="2020-05" db="EMBL/GenBank/DDBJ databases">
        <authorList>
            <person name="Kim H.-S."/>
            <person name="Proctor R.H."/>
            <person name="Brown D.W."/>
        </authorList>
    </citation>
    <scope>NUCLEOTIDE SEQUENCE</scope>
    <source>
        <strain evidence="3">NRRL 22465</strain>
    </source>
</reference>
<sequence length="140" mass="15202">MATADDTNNNNNNSFAFTDTPFAWVLIPVVSILFLGLIATVIQVRRRRRRRNQQWPGYGPRVPGTSGPPFGTRNTRQGAPWSGTRSQEGLNELGEAPPPYAGKKEGRESTEMHDLEAGGSPPEYPAVPGPALTTGSRRDA</sequence>
<dbReference type="AlphaFoldDB" id="A0A8H4UID5"/>
<evidence type="ECO:0000313" key="4">
    <source>
        <dbReference type="Proteomes" id="UP000635477"/>
    </source>
</evidence>
<protein>
    <submittedName>
        <fullName evidence="3">Uncharacterized protein</fullName>
    </submittedName>
</protein>
<organism evidence="3 4">
    <name type="scientific">Fusarium zealandicum</name>
    <dbReference type="NCBI Taxonomy" id="1053134"/>
    <lineage>
        <taxon>Eukaryota</taxon>
        <taxon>Fungi</taxon>
        <taxon>Dikarya</taxon>
        <taxon>Ascomycota</taxon>
        <taxon>Pezizomycotina</taxon>
        <taxon>Sordariomycetes</taxon>
        <taxon>Hypocreomycetidae</taxon>
        <taxon>Hypocreales</taxon>
        <taxon>Nectriaceae</taxon>
        <taxon>Fusarium</taxon>
        <taxon>Fusarium staphyleae species complex</taxon>
    </lineage>
</organism>
<keyword evidence="2" id="KW-1133">Transmembrane helix</keyword>
<evidence type="ECO:0000256" key="2">
    <source>
        <dbReference type="SAM" id="Phobius"/>
    </source>
</evidence>
<evidence type="ECO:0000313" key="3">
    <source>
        <dbReference type="EMBL" id="KAF4977154.1"/>
    </source>
</evidence>
<comment type="caution">
    <text evidence="3">The sequence shown here is derived from an EMBL/GenBank/DDBJ whole genome shotgun (WGS) entry which is preliminary data.</text>
</comment>
<evidence type="ECO:0000256" key="1">
    <source>
        <dbReference type="SAM" id="MobiDB-lite"/>
    </source>
</evidence>
<feature type="compositionally biased region" description="Polar residues" evidence="1">
    <location>
        <begin position="72"/>
        <end position="89"/>
    </location>
</feature>
<name>A0A8H4UID5_9HYPO</name>
<gene>
    <name evidence="3" type="ORF">FZEAL_6262</name>
</gene>
<reference evidence="3" key="1">
    <citation type="journal article" date="2020" name="BMC Genomics">
        <title>Correction to: Identification and distribution of gene clusters required for synthesis of sphingolipid metabolism inhibitors in diverse species of the filamentous fungus Fusarium.</title>
        <authorList>
            <person name="Kim H.S."/>
            <person name="Lohmar J.M."/>
            <person name="Busman M."/>
            <person name="Brown D.W."/>
            <person name="Naumann T.A."/>
            <person name="Divon H.H."/>
            <person name="Lysoe E."/>
            <person name="Uhlig S."/>
            <person name="Proctor R.H."/>
        </authorList>
    </citation>
    <scope>NUCLEOTIDE SEQUENCE</scope>
    <source>
        <strain evidence="3">NRRL 22465</strain>
    </source>
</reference>
<feature type="transmembrane region" description="Helical" evidence="2">
    <location>
        <begin position="22"/>
        <end position="42"/>
    </location>
</feature>
<dbReference type="Proteomes" id="UP000635477">
    <property type="component" value="Unassembled WGS sequence"/>
</dbReference>
<feature type="region of interest" description="Disordered" evidence="1">
    <location>
        <begin position="46"/>
        <end position="140"/>
    </location>
</feature>
<dbReference type="OrthoDB" id="4775599at2759"/>
<dbReference type="EMBL" id="JABEYC010000456">
    <property type="protein sequence ID" value="KAF4977154.1"/>
    <property type="molecule type" value="Genomic_DNA"/>
</dbReference>